<dbReference type="Gene3D" id="3.40.50.300">
    <property type="entry name" value="P-loop containing nucleotide triphosphate hydrolases"/>
    <property type="match status" value="1"/>
</dbReference>
<dbReference type="Proteomes" id="UP000237344">
    <property type="component" value="Unassembled WGS sequence"/>
</dbReference>
<evidence type="ECO:0000313" key="1">
    <source>
        <dbReference type="EMBL" id="POF64081.1"/>
    </source>
</evidence>
<protein>
    <recommendedName>
        <fullName evidence="3">Chromosomal replication initiator DnaA</fullName>
    </recommendedName>
</protein>
<accession>A0A2S3W5D1</accession>
<dbReference type="RefSeq" id="WP_167400023.1">
    <property type="nucleotide sequence ID" value="NZ_NKUE01000001.1"/>
</dbReference>
<dbReference type="PANTHER" id="PTHR30050">
    <property type="entry name" value="CHROMOSOMAL REPLICATION INITIATOR PROTEIN DNAA"/>
    <property type="match status" value="1"/>
</dbReference>
<dbReference type="GO" id="GO:0006270">
    <property type="term" value="P:DNA replication initiation"/>
    <property type="evidence" value="ECO:0007669"/>
    <property type="project" value="TreeGrafter"/>
</dbReference>
<dbReference type="SUPFAM" id="SSF52540">
    <property type="entry name" value="P-loop containing nucleoside triphosphate hydrolases"/>
    <property type="match status" value="1"/>
</dbReference>
<proteinExistence type="predicted"/>
<evidence type="ECO:0000313" key="2">
    <source>
        <dbReference type="Proteomes" id="UP000237344"/>
    </source>
</evidence>
<name>A0A2S3W5D1_9PROT</name>
<keyword evidence="2" id="KW-1185">Reference proteome</keyword>
<dbReference type="InterPro" id="IPR027417">
    <property type="entry name" value="P-loop_NTPase"/>
</dbReference>
<evidence type="ECO:0008006" key="3">
    <source>
        <dbReference type="Google" id="ProtNLM"/>
    </source>
</evidence>
<dbReference type="AlphaFoldDB" id="A0A2S3W5D1"/>
<dbReference type="PANTHER" id="PTHR30050:SF5">
    <property type="entry name" value="DNAA REGULATORY INACTIVATOR HDA"/>
    <property type="match status" value="1"/>
</dbReference>
<dbReference type="GO" id="GO:0005886">
    <property type="term" value="C:plasma membrane"/>
    <property type="evidence" value="ECO:0007669"/>
    <property type="project" value="TreeGrafter"/>
</dbReference>
<sequence length="259" mass="27983">MGLKTEKMPIRDTIGQLVLPFAHMPRFTRADFVAAPSNAVARAWLLGRTAWPDRRLALWGARGCGKTHLLEIWAAEHDAVLLSGPDLTRADVARIFGAGRGSGIVAIAVDDAERCGDERAVLHLLNGAREHGMALALSGRRAPAHWPVTLPDLGSRLRATMAVQVRQPEDVLLRIVLLRLLAERQIVVAPAVVDWLLPRLPRTAATMLEVARRLDHAALATGRAVTRAMAISELGDLLAHDPAMTDMDAGTGPLMVDDA</sequence>
<dbReference type="EMBL" id="POTC01000002">
    <property type="protein sequence ID" value="POF64081.1"/>
    <property type="molecule type" value="Genomic_DNA"/>
</dbReference>
<dbReference type="GO" id="GO:0003688">
    <property type="term" value="F:DNA replication origin binding"/>
    <property type="evidence" value="ECO:0007669"/>
    <property type="project" value="TreeGrafter"/>
</dbReference>
<organism evidence="1 2">
    <name type="scientific">Novacetimonas maltaceti</name>
    <dbReference type="NCBI Taxonomy" id="1203393"/>
    <lineage>
        <taxon>Bacteria</taxon>
        <taxon>Pseudomonadati</taxon>
        <taxon>Pseudomonadota</taxon>
        <taxon>Alphaproteobacteria</taxon>
        <taxon>Acetobacterales</taxon>
        <taxon>Acetobacteraceae</taxon>
        <taxon>Novacetimonas</taxon>
    </lineage>
</organism>
<reference evidence="1 2" key="1">
    <citation type="submission" date="2018-01" db="EMBL/GenBank/DDBJ databases">
        <title>Draft Genome Sequence of Komagataeibacter maltaceti LMG 1529, a Vinegar Producing Acetic Acid Bacterium Isolated from Malt Vinegar Brewery Acetifiers.</title>
        <authorList>
            <person name="Zhang Q."/>
            <person name="Hollensteiner J."/>
            <person name="Poehlein A."/>
            <person name="Daniel R."/>
        </authorList>
    </citation>
    <scope>NUCLEOTIDE SEQUENCE [LARGE SCALE GENOMIC DNA]</scope>
    <source>
        <strain evidence="1 2">LMG 1529</strain>
    </source>
</reference>
<gene>
    <name evidence="1" type="ORF">KMAL_03470</name>
</gene>
<dbReference type="Gene3D" id="1.10.8.60">
    <property type="match status" value="1"/>
</dbReference>
<comment type="caution">
    <text evidence="1">The sequence shown here is derived from an EMBL/GenBank/DDBJ whole genome shotgun (WGS) entry which is preliminary data.</text>
</comment>